<keyword evidence="5 7" id="KW-0472">Membrane</keyword>
<feature type="region of interest" description="Disordered" evidence="6">
    <location>
        <begin position="53"/>
        <end position="72"/>
    </location>
</feature>
<dbReference type="STRING" id="3750.A0A498K690"/>
<evidence type="ECO:0000256" key="2">
    <source>
        <dbReference type="ARBA" id="ARBA00008707"/>
    </source>
</evidence>
<protein>
    <submittedName>
        <fullName evidence="8">Uncharacterized protein</fullName>
    </submittedName>
</protein>
<proteinExistence type="inferred from homology"/>
<organism evidence="8 9">
    <name type="scientific">Malus domestica</name>
    <name type="common">Apple</name>
    <name type="synonym">Pyrus malus</name>
    <dbReference type="NCBI Taxonomy" id="3750"/>
    <lineage>
        <taxon>Eukaryota</taxon>
        <taxon>Viridiplantae</taxon>
        <taxon>Streptophyta</taxon>
        <taxon>Embryophyta</taxon>
        <taxon>Tracheophyta</taxon>
        <taxon>Spermatophyta</taxon>
        <taxon>Magnoliopsida</taxon>
        <taxon>eudicotyledons</taxon>
        <taxon>Gunneridae</taxon>
        <taxon>Pentapetalae</taxon>
        <taxon>rosids</taxon>
        <taxon>fabids</taxon>
        <taxon>Rosales</taxon>
        <taxon>Rosaceae</taxon>
        <taxon>Amygdaloideae</taxon>
        <taxon>Maleae</taxon>
        <taxon>Malus</taxon>
    </lineage>
</organism>
<feature type="compositionally biased region" description="Low complexity" evidence="6">
    <location>
        <begin position="128"/>
        <end position="145"/>
    </location>
</feature>
<feature type="transmembrane region" description="Helical" evidence="7">
    <location>
        <begin position="189"/>
        <end position="207"/>
    </location>
</feature>
<feature type="compositionally biased region" description="Pro residues" evidence="6">
    <location>
        <begin position="58"/>
        <end position="68"/>
    </location>
</feature>
<name>A0A498K690_MALDO</name>
<feature type="region of interest" description="Disordered" evidence="6">
    <location>
        <begin position="87"/>
        <end position="147"/>
    </location>
</feature>
<evidence type="ECO:0000256" key="4">
    <source>
        <dbReference type="ARBA" id="ARBA00022989"/>
    </source>
</evidence>
<accession>A0A498K690</accession>
<evidence type="ECO:0000313" key="8">
    <source>
        <dbReference type="EMBL" id="RXI00852.1"/>
    </source>
</evidence>
<evidence type="ECO:0000256" key="5">
    <source>
        <dbReference type="ARBA" id="ARBA00023136"/>
    </source>
</evidence>
<dbReference type="AlphaFoldDB" id="A0A498K690"/>
<dbReference type="InterPro" id="IPR007770">
    <property type="entry name" value="DMP"/>
</dbReference>
<evidence type="ECO:0000256" key="6">
    <source>
        <dbReference type="SAM" id="MobiDB-lite"/>
    </source>
</evidence>
<sequence length="322" mass="34860">MMSTPMAEPEPFVLHINPSAVPQLVHSAHEPAAFEQFVLQIGQSTAALPAVQIKPSDSAPPPPQPPPHHGTGILNLKVVEPILLHINSLSPPTPPPPPAVNSLSPSTPPPPPALNSLSPSTPPPPPADTLIPITPTTTITTTNNNKPRQKVLSAAGSLANLLPTGTVLAFQAVTPSLSFNGRCHEFNKYLVAFVILVCSVICFVSSFTDSLKGKDDRVYYGIATSKGLRVFNNSETEERELLKAEELEKLKVKNRDFLHAFLSVFLFLIFAFSSSEVQGCYFPESRELDYSLATYLPLVAGLLATFLFTMVPTKRRGIGYNY</sequence>
<comment type="similarity">
    <text evidence="2">Belongs to the plant DMP1 protein family.</text>
</comment>
<keyword evidence="9" id="KW-1185">Reference proteome</keyword>
<dbReference type="PANTHER" id="PTHR31621">
    <property type="entry name" value="PROTEIN DMP3"/>
    <property type="match status" value="1"/>
</dbReference>
<dbReference type="Pfam" id="PF05078">
    <property type="entry name" value="DUF679"/>
    <property type="match status" value="1"/>
</dbReference>
<keyword evidence="4 7" id="KW-1133">Transmembrane helix</keyword>
<evidence type="ECO:0000313" key="9">
    <source>
        <dbReference type="Proteomes" id="UP000290289"/>
    </source>
</evidence>
<dbReference type="PANTHER" id="PTHR31621:SF69">
    <property type="entry name" value="POLLEN-SPECIFIC LEUCINE-RICH REPEAT EXTENSIN-LIKE PROTEIN 1"/>
    <property type="match status" value="1"/>
</dbReference>
<gene>
    <name evidence="8" type="ORF">DVH24_001086</name>
</gene>
<dbReference type="Proteomes" id="UP000290289">
    <property type="component" value="Chromosome 4"/>
</dbReference>
<dbReference type="GO" id="GO:0016020">
    <property type="term" value="C:membrane"/>
    <property type="evidence" value="ECO:0007669"/>
    <property type="project" value="UniProtKB-SubCell"/>
</dbReference>
<evidence type="ECO:0000256" key="7">
    <source>
        <dbReference type="SAM" id="Phobius"/>
    </source>
</evidence>
<reference evidence="8 9" key="1">
    <citation type="submission" date="2018-10" db="EMBL/GenBank/DDBJ databases">
        <title>A high-quality apple genome assembly.</title>
        <authorList>
            <person name="Hu J."/>
        </authorList>
    </citation>
    <scope>NUCLEOTIDE SEQUENCE [LARGE SCALE GENOMIC DNA]</scope>
    <source>
        <strain evidence="9">cv. HFTH1</strain>
        <tissue evidence="8">Young leaf</tissue>
    </source>
</reference>
<evidence type="ECO:0000256" key="1">
    <source>
        <dbReference type="ARBA" id="ARBA00004141"/>
    </source>
</evidence>
<dbReference type="GO" id="GO:0010256">
    <property type="term" value="P:endomembrane system organization"/>
    <property type="evidence" value="ECO:0007669"/>
    <property type="project" value="TreeGrafter"/>
</dbReference>
<evidence type="ECO:0000256" key="3">
    <source>
        <dbReference type="ARBA" id="ARBA00022692"/>
    </source>
</evidence>
<dbReference type="EMBL" id="RDQH01000330">
    <property type="protein sequence ID" value="RXI00852.1"/>
    <property type="molecule type" value="Genomic_DNA"/>
</dbReference>
<comment type="caution">
    <text evidence="8">The sequence shown here is derived from an EMBL/GenBank/DDBJ whole genome shotgun (WGS) entry which is preliminary data.</text>
</comment>
<dbReference type="GO" id="GO:0005737">
    <property type="term" value="C:cytoplasm"/>
    <property type="evidence" value="ECO:0007669"/>
    <property type="project" value="UniProtKB-ARBA"/>
</dbReference>
<feature type="transmembrane region" description="Helical" evidence="7">
    <location>
        <begin position="257"/>
        <end position="275"/>
    </location>
</feature>
<comment type="subcellular location">
    <subcellularLocation>
        <location evidence="1">Membrane</location>
        <topology evidence="1">Multi-pass membrane protein</topology>
    </subcellularLocation>
</comment>
<feature type="transmembrane region" description="Helical" evidence="7">
    <location>
        <begin position="295"/>
        <end position="313"/>
    </location>
</feature>
<keyword evidence="3 7" id="KW-0812">Transmembrane</keyword>